<evidence type="ECO:0000313" key="1">
    <source>
        <dbReference type="EMBL" id="MBA0777888.1"/>
    </source>
</evidence>
<protein>
    <submittedName>
        <fullName evidence="1">Uncharacterized protein</fullName>
    </submittedName>
</protein>
<reference evidence="1 2" key="1">
    <citation type="journal article" date="2019" name="Genome Biol. Evol.">
        <title>Insights into the evolution of the New World diploid cottons (Gossypium, subgenus Houzingenia) based on genome sequencing.</title>
        <authorList>
            <person name="Grover C.E."/>
            <person name="Arick M.A. 2nd"/>
            <person name="Thrash A."/>
            <person name="Conover J.L."/>
            <person name="Sanders W.S."/>
            <person name="Peterson D.G."/>
            <person name="Frelichowski J.E."/>
            <person name="Scheffler J.A."/>
            <person name="Scheffler B.E."/>
            <person name="Wendel J.F."/>
        </authorList>
    </citation>
    <scope>NUCLEOTIDE SEQUENCE [LARGE SCALE GENOMIC DNA]</scope>
    <source>
        <strain evidence="1">8</strain>
        <tissue evidence="1">Leaf</tissue>
    </source>
</reference>
<dbReference type="AlphaFoldDB" id="A0A7J9EYC7"/>
<sequence length="63" mass="7616">MDILQNLQDEDVEWKAPWMMPNEILSRQFIPATQGQAQCEFSYKDDNYKRKIREMSNARKQIH</sequence>
<dbReference type="EMBL" id="JABEZW010000010">
    <property type="protein sequence ID" value="MBA0777888.1"/>
    <property type="molecule type" value="Genomic_DNA"/>
</dbReference>
<dbReference type="PANTHER" id="PTHR48200">
    <property type="entry name" value="PROTEIN, PUTATIVE-RELATED"/>
    <property type="match status" value="1"/>
</dbReference>
<gene>
    <name evidence="1" type="ORF">Gotri_005848</name>
</gene>
<name>A0A7J9EYC7_9ROSI</name>
<keyword evidence="2" id="KW-1185">Reference proteome</keyword>
<proteinExistence type="predicted"/>
<comment type="caution">
    <text evidence="1">The sequence shown here is derived from an EMBL/GenBank/DDBJ whole genome shotgun (WGS) entry which is preliminary data.</text>
</comment>
<dbReference type="Proteomes" id="UP000593568">
    <property type="component" value="Unassembled WGS sequence"/>
</dbReference>
<organism evidence="1 2">
    <name type="scientific">Gossypium trilobum</name>
    <dbReference type="NCBI Taxonomy" id="34281"/>
    <lineage>
        <taxon>Eukaryota</taxon>
        <taxon>Viridiplantae</taxon>
        <taxon>Streptophyta</taxon>
        <taxon>Embryophyta</taxon>
        <taxon>Tracheophyta</taxon>
        <taxon>Spermatophyta</taxon>
        <taxon>Magnoliopsida</taxon>
        <taxon>eudicotyledons</taxon>
        <taxon>Gunneridae</taxon>
        <taxon>Pentapetalae</taxon>
        <taxon>rosids</taxon>
        <taxon>malvids</taxon>
        <taxon>Malvales</taxon>
        <taxon>Malvaceae</taxon>
        <taxon>Malvoideae</taxon>
        <taxon>Gossypium</taxon>
    </lineage>
</organism>
<evidence type="ECO:0000313" key="2">
    <source>
        <dbReference type="Proteomes" id="UP000593568"/>
    </source>
</evidence>
<accession>A0A7J9EYC7</accession>
<dbReference type="PANTHER" id="PTHR48200:SF1">
    <property type="entry name" value="AMINOTRANSFERASE-LIKE PLANT MOBILE DOMAIN-CONTAINING PROTEIN"/>
    <property type="match status" value="1"/>
</dbReference>